<gene>
    <name evidence="2" type="ORF">QMK45_19015</name>
</gene>
<dbReference type="CDD" id="cd02933">
    <property type="entry name" value="OYE_like_FMN"/>
    <property type="match status" value="1"/>
</dbReference>
<dbReference type="EMBL" id="JASFAG010000002">
    <property type="protein sequence ID" value="MDX9678000.1"/>
    <property type="molecule type" value="Genomic_DNA"/>
</dbReference>
<dbReference type="InterPro" id="IPR001155">
    <property type="entry name" value="OxRdtase_FMN_N"/>
</dbReference>
<protein>
    <submittedName>
        <fullName evidence="2">Alkene reductase</fullName>
    </submittedName>
</protein>
<dbReference type="InterPro" id="IPR045247">
    <property type="entry name" value="Oye-like"/>
</dbReference>
<dbReference type="PANTHER" id="PTHR22893">
    <property type="entry name" value="NADH OXIDOREDUCTASE-RELATED"/>
    <property type="match status" value="1"/>
</dbReference>
<evidence type="ECO:0000313" key="3">
    <source>
        <dbReference type="Proteomes" id="UP001287024"/>
    </source>
</evidence>
<accession>A0ABU5BMU4</accession>
<dbReference type="Pfam" id="PF00724">
    <property type="entry name" value="Oxidored_FMN"/>
    <property type="match status" value="1"/>
</dbReference>
<organism evidence="2 3">
    <name type="scientific">Pseudomonas zeae</name>
    <dbReference type="NCBI Taxonomy" id="2745510"/>
    <lineage>
        <taxon>Bacteria</taxon>
        <taxon>Pseudomonadati</taxon>
        <taxon>Pseudomonadota</taxon>
        <taxon>Gammaproteobacteria</taxon>
        <taxon>Pseudomonadales</taxon>
        <taxon>Pseudomonadaceae</taxon>
        <taxon>Pseudomonas</taxon>
    </lineage>
</organism>
<dbReference type="InterPro" id="IPR013785">
    <property type="entry name" value="Aldolase_TIM"/>
</dbReference>
<evidence type="ECO:0000259" key="1">
    <source>
        <dbReference type="Pfam" id="PF00724"/>
    </source>
</evidence>
<dbReference type="RefSeq" id="WP_320336950.1">
    <property type="nucleotide sequence ID" value="NZ_JASFAG010000002.1"/>
</dbReference>
<reference evidence="2 3" key="1">
    <citation type="submission" date="2023-05" db="EMBL/GenBank/DDBJ databases">
        <title>Siderophore-mediated competition between Bacillus subtilis and Pseudomonas marginalis.</title>
        <authorList>
            <person name="Lyng M."/>
            <person name="Joergensen J.P.B."/>
            <person name="Schostag M.D."/>
            <person name="Jarmusch S.A."/>
            <person name="Aguilar D.K.C."/>
            <person name="Andrade C.N.L."/>
            <person name="Kovacs A.T."/>
        </authorList>
    </citation>
    <scope>NUCLEOTIDE SEQUENCE [LARGE SCALE GENOMIC DNA]</scope>
    <source>
        <strain evidence="2 3">P8_72</strain>
    </source>
</reference>
<sequence length="367" mass="39581">MIDNAVDTDLFSPMQMGALQLANRIVMAPVTRSRMADDGVPNEMHATYYAQRASAGLIIAEATNISAQGRGYAMTPGIWSQAQVAGWKQVTDAVHAAGGKIVCQLWHVGRFSSVELQPNGEAPVAPSAIKAEGSTYTEKGFVEVSMPRALEIAEIPGIIEQYKLAAENAKRAGFDGVEVHSANSYLLDQFLRDSTNQRTDLYGGSIENRARLTLQVTEAVASIWGSDRVGIRLSPVTPDAGNTPPDSNVMATYGYLIQQLNRFNLAYLHFVEGATATSRSVPAGVDLDALSAQFDGAFIGNNNYELAMALERRAQGHIDAVAFGRLFIANPDLVERLRHGLELTIAPRESYYGGGAKGYIDWPTANA</sequence>
<proteinExistence type="predicted"/>
<feature type="domain" description="NADH:flavin oxidoreductase/NADH oxidase N-terminal" evidence="1">
    <location>
        <begin position="9"/>
        <end position="343"/>
    </location>
</feature>
<dbReference type="NCBIfam" id="NF007899">
    <property type="entry name" value="PRK10605.1"/>
    <property type="match status" value="1"/>
</dbReference>
<evidence type="ECO:0000313" key="2">
    <source>
        <dbReference type="EMBL" id="MDX9678000.1"/>
    </source>
</evidence>
<comment type="caution">
    <text evidence="2">The sequence shown here is derived from an EMBL/GenBank/DDBJ whole genome shotgun (WGS) entry which is preliminary data.</text>
</comment>
<name>A0ABU5BMU4_9PSED</name>
<dbReference type="Gene3D" id="3.20.20.70">
    <property type="entry name" value="Aldolase class I"/>
    <property type="match status" value="1"/>
</dbReference>
<keyword evidence="3" id="KW-1185">Reference proteome</keyword>
<dbReference type="PANTHER" id="PTHR22893:SF91">
    <property type="entry name" value="NADPH DEHYDROGENASE 2-RELATED"/>
    <property type="match status" value="1"/>
</dbReference>
<dbReference type="SUPFAM" id="SSF51395">
    <property type="entry name" value="FMN-linked oxidoreductases"/>
    <property type="match status" value="1"/>
</dbReference>
<dbReference type="Proteomes" id="UP001287024">
    <property type="component" value="Unassembled WGS sequence"/>
</dbReference>